<feature type="transmembrane region" description="Helical" evidence="1">
    <location>
        <begin position="12"/>
        <end position="35"/>
    </location>
</feature>
<comment type="caution">
    <text evidence="2">The sequence shown here is derived from an EMBL/GenBank/DDBJ whole genome shotgun (WGS) entry which is preliminary data.</text>
</comment>
<keyword evidence="1" id="KW-1133">Transmembrane helix</keyword>
<evidence type="ECO:0000313" key="2">
    <source>
        <dbReference type="EMBL" id="HGZ78804.1"/>
    </source>
</evidence>
<proteinExistence type="predicted"/>
<protein>
    <submittedName>
        <fullName evidence="2">Extracellular solute-binding protein</fullName>
    </submittedName>
</protein>
<evidence type="ECO:0000256" key="1">
    <source>
        <dbReference type="SAM" id="Phobius"/>
    </source>
</evidence>
<dbReference type="SUPFAM" id="SSF53850">
    <property type="entry name" value="Periplasmic binding protein-like II"/>
    <property type="match status" value="1"/>
</dbReference>
<dbReference type="PANTHER" id="PTHR43649:SF12">
    <property type="entry name" value="DIACETYLCHITOBIOSE BINDING PROTEIN DASA"/>
    <property type="match status" value="1"/>
</dbReference>
<keyword evidence="1" id="KW-0812">Transmembrane</keyword>
<keyword evidence="1" id="KW-0472">Membrane</keyword>
<dbReference type="Gene3D" id="3.40.190.10">
    <property type="entry name" value="Periplasmic binding protein-like II"/>
    <property type="match status" value="1"/>
</dbReference>
<dbReference type="AlphaFoldDB" id="A0A832MLW3"/>
<dbReference type="InterPro" id="IPR006059">
    <property type="entry name" value="SBP"/>
</dbReference>
<reference evidence="2" key="1">
    <citation type="journal article" date="2020" name="mSystems">
        <title>Genome- and Community-Level Interaction Insights into Carbon Utilization and Element Cycling Functions of Hydrothermarchaeota in Hydrothermal Sediment.</title>
        <authorList>
            <person name="Zhou Z."/>
            <person name="Liu Y."/>
            <person name="Xu W."/>
            <person name="Pan J."/>
            <person name="Luo Z.H."/>
            <person name="Li M."/>
        </authorList>
    </citation>
    <scope>NUCLEOTIDE SEQUENCE [LARGE SCALE GENOMIC DNA]</scope>
    <source>
        <strain evidence="2">SpSt-86</strain>
    </source>
</reference>
<dbReference type="InterPro" id="IPR050490">
    <property type="entry name" value="Bact_solute-bd_prot1"/>
</dbReference>
<accession>A0A832MLW3</accession>
<gene>
    <name evidence="2" type="ORF">ENW55_02330</name>
</gene>
<dbReference type="PANTHER" id="PTHR43649">
    <property type="entry name" value="ARABINOSE-BINDING PROTEIN-RELATED"/>
    <property type="match status" value="1"/>
</dbReference>
<dbReference type="Pfam" id="PF01547">
    <property type="entry name" value="SBP_bac_1"/>
    <property type="match status" value="1"/>
</dbReference>
<organism evidence="2">
    <name type="scientific">Pseudothermotoga hypogea</name>
    <dbReference type="NCBI Taxonomy" id="57487"/>
    <lineage>
        <taxon>Bacteria</taxon>
        <taxon>Thermotogati</taxon>
        <taxon>Thermotogota</taxon>
        <taxon>Thermotogae</taxon>
        <taxon>Thermotogales</taxon>
        <taxon>Thermotogaceae</taxon>
        <taxon>Pseudothermotoga</taxon>
    </lineage>
</organism>
<dbReference type="EMBL" id="DTKQ01000018">
    <property type="protein sequence ID" value="HGZ78804.1"/>
    <property type="molecule type" value="Genomic_DNA"/>
</dbReference>
<sequence>MYQQNEGGGFVRWLILVALIVSTILCASQIEIIFWTHEDPNRTPLEERYIQEFQKMYPNVKITRVTYPSAKIREVVLTAFAARKGPDIFNMEIQDAYPYIVNERVAPVSLSALGLKSYDELRQMYVEGTLDAVTYKGKIYGLPLELTNWCVFINKKYFREVGLDPEKDYPKTWEDMVRVSEKLVIREGQILKRRGFDFRYPYYLTFMLPMVEQLGGALLSEDGKTAIINDEAWLKVLRFFKEWGPNGKNLGSPTYTAARKDFNKDNNTVTMCLSGLYQILRIKAENPQFYESKEWMVVPFPVFEDAVKDVRCNYYGHYYMVNAESSKEKQEWAWKFIAYMLSHPEEYLIEVGLIQPKKDFVESDTFKNYPYSKVFLEDMAKSHIVPLHPKGPQLEQLIKEAVESVMLTNTTVEDALKTLKKKANDLLKEE</sequence>
<name>A0A832MLW3_9THEM</name>